<dbReference type="AlphaFoldDB" id="A0A916S7G1"/>
<dbReference type="RefSeq" id="WP_188706062.1">
    <property type="nucleotide sequence ID" value="NZ_BMIG01000001.1"/>
</dbReference>
<comment type="caution">
    <text evidence="1">The sequence shown here is derived from an EMBL/GenBank/DDBJ whole genome shotgun (WGS) entry which is preliminary data.</text>
</comment>
<evidence type="ECO:0000313" key="2">
    <source>
        <dbReference type="Proteomes" id="UP000620596"/>
    </source>
</evidence>
<dbReference type="InterPro" id="IPR036249">
    <property type="entry name" value="Thioredoxin-like_sf"/>
</dbReference>
<dbReference type="Proteomes" id="UP000620596">
    <property type="component" value="Unassembled WGS sequence"/>
</dbReference>
<reference evidence="1" key="1">
    <citation type="journal article" date="2014" name="Int. J. Syst. Evol. Microbiol.">
        <title>Complete genome sequence of Corynebacterium casei LMG S-19264T (=DSM 44701T), isolated from a smear-ripened cheese.</title>
        <authorList>
            <consortium name="US DOE Joint Genome Institute (JGI-PGF)"/>
            <person name="Walter F."/>
            <person name="Albersmeier A."/>
            <person name="Kalinowski J."/>
            <person name="Ruckert C."/>
        </authorList>
    </citation>
    <scope>NUCLEOTIDE SEQUENCE</scope>
    <source>
        <strain evidence="1">CGMCC 1.15322</strain>
    </source>
</reference>
<dbReference type="SUPFAM" id="SSF52833">
    <property type="entry name" value="Thioredoxin-like"/>
    <property type="match status" value="1"/>
</dbReference>
<sequence length="62" mass="6616">MNNNIAAVGVTPPAQISPKVRVQLDANQTLMQQLGFTATPTTLYKDTDGNLQNEQGAPSSRC</sequence>
<protein>
    <submittedName>
        <fullName evidence="1">Uncharacterized protein</fullName>
    </submittedName>
</protein>
<dbReference type="EMBL" id="BMIG01000001">
    <property type="protein sequence ID" value="GGA86656.1"/>
    <property type="molecule type" value="Genomic_DNA"/>
</dbReference>
<evidence type="ECO:0000313" key="1">
    <source>
        <dbReference type="EMBL" id="GGA86656.1"/>
    </source>
</evidence>
<reference evidence="1" key="2">
    <citation type="submission" date="2020-09" db="EMBL/GenBank/DDBJ databases">
        <authorList>
            <person name="Sun Q."/>
            <person name="Zhou Y."/>
        </authorList>
    </citation>
    <scope>NUCLEOTIDE SEQUENCE</scope>
    <source>
        <strain evidence="1">CGMCC 1.15322</strain>
    </source>
</reference>
<name>A0A916S7G1_9BURK</name>
<keyword evidence="2" id="KW-1185">Reference proteome</keyword>
<gene>
    <name evidence="1" type="ORF">GCM10011496_04120</name>
</gene>
<proteinExistence type="predicted"/>
<accession>A0A916S7G1</accession>
<organism evidence="1 2">
    <name type="scientific">Polaromonas eurypsychrophila</name>
    <dbReference type="NCBI Taxonomy" id="1614635"/>
    <lineage>
        <taxon>Bacteria</taxon>
        <taxon>Pseudomonadati</taxon>
        <taxon>Pseudomonadota</taxon>
        <taxon>Betaproteobacteria</taxon>
        <taxon>Burkholderiales</taxon>
        <taxon>Comamonadaceae</taxon>
        <taxon>Polaromonas</taxon>
    </lineage>
</organism>
<dbReference type="Gene3D" id="3.40.30.10">
    <property type="entry name" value="Glutaredoxin"/>
    <property type="match status" value="1"/>
</dbReference>